<keyword evidence="1" id="KW-1133">Transmembrane helix</keyword>
<feature type="transmembrane region" description="Helical" evidence="1">
    <location>
        <begin position="7"/>
        <end position="28"/>
    </location>
</feature>
<feature type="transmembrane region" description="Helical" evidence="1">
    <location>
        <begin position="88"/>
        <end position="111"/>
    </location>
</feature>
<evidence type="ECO:0000313" key="3">
    <source>
        <dbReference type="Proteomes" id="UP000564378"/>
    </source>
</evidence>
<evidence type="ECO:0000256" key="1">
    <source>
        <dbReference type="SAM" id="Phobius"/>
    </source>
</evidence>
<protein>
    <recommendedName>
        <fullName evidence="4">DUF4386 family protein</fullName>
    </recommendedName>
</protein>
<accession>A0A842I026</accession>
<keyword evidence="3" id="KW-1185">Reference proteome</keyword>
<feature type="transmembrane region" description="Helical" evidence="1">
    <location>
        <begin position="190"/>
        <end position="213"/>
    </location>
</feature>
<organism evidence="2 3">
    <name type="scientific">Parasphingopyxis marina</name>
    <dbReference type="NCBI Taxonomy" id="2761622"/>
    <lineage>
        <taxon>Bacteria</taxon>
        <taxon>Pseudomonadati</taxon>
        <taxon>Pseudomonadota</taxon>
        <taxon>Alphaproteobacteria</taxon>
        <taxon>Sphingomonadales</taxon>
        <taxon>Sphingomonadaceae</taxon>
        <taxon>Parasphingopyxis</taxon>
    </lineage>
</organism>
<keyword evidence="1" id="KW-0472">Membrane</keyword>
<dbReference type="RefSeq" id="WP_185801453.1">
    <property type="nucleotide sequence ID" value="NZ_JACJVJ010000002.1"/>
</dbReference>
<sequence>MDMTTKGAGTIIAIALIVSIATQIFYMATLGGPQPSDPAAGVTHADVVAYFTERWAEIAAVWMIELAAFALIAIAALVAMTRGAPMSWAWGALALAGAFNLIQLGMGLAMFKPAATGGAELQPVLDIIVSGAFFFYFLAKALIGLAGIGFGLALWREPSAMTKVVAISSILVGAAAAIANIATLPQGMALIFPAGATGTAAALFTGLAAMLVARQAGAKE</sequence>
<evidence type="ECO:0008006" key="4">
    <source>
        <dbReference type="Google" id="ProtNLM"/>
    </source>
</evidence>
<proteinExistence type="predicted"/>
<feature type="transmembrane region" description="Helical" evidence="1">
    <location>
        <begin position="59"/>
        <end position="81"/>
    </location>
</feature>
<comment type="caution">
    <text evidence="2">The sequence shown here is derived from an EMBL/GenBank/DDBJ whole genome shotgun (WGS) entry which is preliminary data.</text>
</comment>
<dbReference type="Proteomes" id="UP000564378">
    <property type="component" value="Unassembled WGS sequence"/>
</dbReference>
<keyword evidence="1" id="KW-0812">Transmembrane</keyword>
<reference evidence="2 3" key="1">
    <citation type="submission" date="2020-08" db="EMBL/GenBank/DDBJ databases">
        <title>Draft genome sequence of Parasphingopyxis sp. GrpM-11.</title>
        <authorList>
            <person name="Oh J."/>
            <person name="Roh D.-H."/>
        </authorList>
    </citation>
    <scope>NUCLEOTIDE SEQUENCE [LARGE SCALE GENOMIC DNA]</scope>
    <source>
        <strain evidence="2 3">GrpM-11</strain>
    </source>
</reference>
<dbReference type="AlphaFoldDB" id="A0A842I026"/>
<name>A0A842I026_9SPHN</name>
<gene>
    <name evidence="2" type="ORF">H6P80_11170</name>
</gene>
<evidence type="ECO:0000313" key="2">
    <source>
        <dbReference type="EMBL" id="MBC2778177.1"/>
    </source>
</evidence>
<feature type="transmembrane region" description="Helical" evidence="1">
    <location>
        <begin position="131"/>
        <end position="155"/>
    </location>
</feature>
<feature type="transmembrane region" description="Helical" evidence="1">
    <location>
        <begin position="164"/>
        <end position="184"/>
    </location>
</feature>
<dbReference type="EMBL" id="JACJVJ010000002">
    <property type="protein sequence ID" value="MBC2778177.1"/>
    <property type="molecule type" value="Genomic_DNA"/>
</dbReference>